<organism evidence="1 2">
    <name type="scientific">Coniosporium uncinatum</name>
    <dbReference type="NCBI Taxonomy" id="93489"/>
    <lineage>
        <taxon>Eukaryota</taxon>
        <taxon>Fungi</taxon>
        <taxon>Dikarya</taxon>
        <taxon>Ascomycota</taxon>
        <taxon>Pezizomycotina</taxon>
        <taxon>Dothideomycetes</taxon>
        <taxon>Dothideomycetes incertae sedis</taxon>
        <taxon>Coniosporium</taxon>
    </lineage>
</organism>
<comment type="caution">
    <text evidence="1">The sequence shown here is derived from an EMBL/GenBank/DDBJ whole genome shotgun (WGS) entry which is preliminary data.</text>
</comment>
<dbReference type="EMBL" id="JAWDJW010006613">
    <property type="protein sequence ID" value="KAK3064100.1"/>
    <property type="molecule type" value="Genomic_DNA"/>
</dbReference>
<evidence type="ECO:0000313" key="2">
    <source>
        <dbReference type="Proteomes" id="UP001186974"/>
    </source>
</evidence>
<sequence>MDGRDFPHCSDGDVMIVLAPGRFFQLHSDVLKRSSGFFQEVLTEENAIYLSEKAKRQGVRIRYRLELVERPLDDSMSAGVLELVELDNNARVIGGRRALPELDAGKIPTKLFT</sequence>
<protein>
    <submittedName>
        <fullName evidence="1">Uncharacterized protein</fullName>
    </submittedName>
</protein>
<proteinExistence type="predicted"/>
<feature type="non-terminal residue" evidence="1">
    <location>
        <position position="113"/>
    </location>
</feature>
<dbReference type="Proteomes" id="UP001186974">
    <property type="component" value="Unassembled WGS sequence"/>
</dbReference>
<keyword evidence="2" id="KW-1185">Reference proteome</keyword>
<accession>A0ACC3D9X3</accession>
<reference evidence="1" key="1">
    <citation type="submission" date="2024-09" db="EMBL/GenBank/DDBJ databases">
        <title>Black Yeasts Isolated from many extreme environments.</title>
        <authorList>
            <person name="Coleine C."/>
            <person name="Stajich J.E."/>
            <person name="Selbmann L."/>
        </authorList>
    </citation>
    <scope>NUCLEOTIDE SEQUENCE</scope>
    <source>
        <strain evidence="1">CCFEE 5737</strain>
    </source>
</reference>
<evidence type="ECO:0000313" key="1">
    <source>
        <dbReference type="EMBL" id="KAK3064100.1"/>
    </source>
</evidence>
<gene>
    <name evidence="1" type="ORF">LTS18_010106</name>
</gene>
<name>A0ACC3D9X3_9PEZI</name>